<feature type="signal peptide" evidence="22">
    <location>
        <begin position="1"/>
        <end position="23"/>
    </location>
</feature>
<keyword evidence="24" id="KW-1185">Reference proteome</keyword>
<dbReference type="GO" id="GO:0005743">
    <property type="term" value="C:mitochondrial inner membrane"/>
    <property type="evidence" value="ECO:0007669"/>
    <property type="project" value="UniProtKB-SubCell"/>
</dbReference>
<comment type="catalytic activity">
    <reaction evidence="10">
        <text>2-oxoadipate(in) + 2-oxoglutarate(out) = 2-oxoadipate(out) + 2-oxoglutarate(in)</text>
        <dbReference type="Rhea" id="RHEA:71739"/>
        <dbReference type="ChEBI" id="CHEBI:16810"/>
        <dbReference type="ChEBI" id="CHEBI:57499"/>
    </reaction>
</comment>
<dbReference type="PANTHER" id="PTHR46356">
    <property type="entry name" value="MITOCHONDRIAL 2-OXODICARBOXYLATE CARRIER"/>
    <property type="match status" value="1"/>
</dbReference>
<feature type="repeat" description="Solcar" evidence="20">
    <location>
        <begin position="9"/>
        <end position="95"/>
    </location>
</feature>
<evidence type="ECO:0000256" key="21">
    <source>
        <dbReference type="RuleBase" id="RU000488"/>
    </source>
</evidence>
<keyword evidence="8" id="KW-0496">Mitochondrion</keyword>
<evidence type="ECO:0000256" key="16">
    <source>
        <dbReference type="ARBA" id="ARBA00048303"/>
    </source>
</evidence>
<keyword evidence="4 20" id="KW-0812">Transmembrane</keyword>
<evidence type="ECO:0000256" key="8">
    <source>
        <dbReference type="ARBA" id="ARBA00023128"/>
    </source>
</evidence>
<accession>A0A7R9BUS6</accession>
<organism evidence="23">
    <name type="scientific">Notodromas monacha</name>
    <dbReference type="NCBI Taxonomy" id="399045"/>
    <lineage>
        <taxon>Eukaryota</taxon>
        <taxon>Metazoa</taxon>
        <taxon>Ecdysozoa</taxon>
        <taxon>Arthropoda</taxon>
        <taxon>Crustacea</taxon>
        <taxon>Oligostraca</taxon>
        <taxon>Ostracoda</taxon>
        <taxon>Podocopa</taxon>
        <taxon>Podocopida</taxon>
        <taxon>Cypridocopina</taxon>
        <taxon>Cypridoidea</taxon>
        <taxon>Cyprididae</taxon>
        <taxon>Notodromas</taxon>
    </lineage>
</organism>
<keyword evidence="7" id="KW-1133">Transmembrane helix</keyword>
<evidence type="ECO:0000256" key="3">
    <source>
        <dbReference type="ARBA" id="ARBA00022448"/>
    </source>
</evidence>
<keyword evidence="22" id="KW-0732">Signal</keyword>
<comment type="function">
    <text evidence="13">Transports dicarboxylates across the inner membranes of mitochondria by a counter-exchange mechanism. Can transport 2-oxoadipate (2-oxohexanedioate), 2-oxoglutarate, adipate (hexanedioate), glutarate, and to a lesser extent, pimelate (heptanedioate), 2-oxopimelate (2-oxoheptanedioate), 2-aminoadipate (2-aminohexanedioate), oxaloacetate, and citrate. Plays a central role in catabolism of lysine, hydroxylysine, and tryptophan, by transporting common metabolite intermediates (such as 2-oxoadipate) into the mitochondria, where it is converted into acetyl-CoA and can enter the citric acid (TCA) cycle.</text>
</comment>
<evidence type="ECO:0000256" key="17">
    <source>
        <dbReference type="ARBA" id="ARBA00048581"/>
    </source>
</evidence>
<keyword evidence="3 21" id="KW-0813">Transport</keyword>
<evidence type="ECO:0000256" key="4">
    <source>
        <dbReference type="ARBA" id="ARBA00022692"/>
    </source>
</evidence>
<dbReference type="EMBL" id="CAJPEX010002504">
    <property type="protein sequence ID" value="CAG0921100.1"/>
    <property type="molecule type" value="Genomic_DNA"/>
</dbReference>
<proteinExistence type="inferred from homology"/>
<dbReference type="PANTHER" id="PTHR46356:SF1">
    <property type="entry name" value="MITOCHONDRIAL 2-OXODICARBOXYLATE CARRIER"/>
    <property type="match status" value="1"/>
</dbReference>
<comment type="catalytic activity">
    <reaction evidence="15">
        <text>citrate(in) + 2-oxoglutarate(out) = citrate(out) + 2-oxoglutarate(in)</text>
        <dbReference type="Rhea" id="RHEA:71763"/>
        <dbReference type="ChEBI" id="CHEBI:16810"/>
        <dbReference type="ChEBI" id="CHEBI:16947"/>
    </reaction>
</comment>
<evidence type="ECO:0000256" key="9">
    <source>
        <dbReference type="ARBA" id="ARBA00023136"/>
    </source>
</evidence>
<evidence type="ECO:0000256" key="18">
    <source>
        <dbReference type="ARBA" id="ARBA00048920"/>
    </source>
</evidence>
<evidence type="ECO:0000256" key="20">
    <source>
        <dbReference type="PROSITE-ProRule" id="PRU00282"/>
    </source>
</evidence>
<keyword evidence="6" id="KW-0999">Mitochondrion inner membrane</keyword>
<keyword evidence="9 20" id="KW-0472">Membrane</keyword>
<evidence type="ECO:0000256" key="5">
    <source>
        <dbReference type="ARBA" id="ARBA00022737"/>
    </source>
</evidence>
<evidence type="ECO:0000256" key="7">
    <source>
        <dbReference type="ARBA" id="ARBA00022989"/>
    </source>
</evidence>
<comment type="catalytic activity">
    <reaction evidence="18">
        <text>glutarate(in) + 2-oxoglutarate(out) = glutarate(out) + 2-oxoglutarate(in)</text>
        <dbReference type="Rhea" id="RHEA:71751"/>
        <dbReference type="ChEBI" id="CHEBI:16810"/>
        <dbReference type="ChEBI" id="CHEBI:30921"/>
    </reaction>
</comment>
<dbReference type="InterPro" id="IPR018108">
    <property type="entry name" value="MCP_transmembrane"/>
</dbReference>
<evidence type="ECO:0000313" key="23">
    <source>
        <dbReference type="EMBL" id="CAD7280948.1"/>
    </source>
</evidence>
<evidence type="ECO:0000256" key="14">
    <source>
        <dbReference type="ARBA" id="ARBA00047537"/>
    </source>
</evidence>
<evidence type="ECO:0000256" key="22">
    <source>
        <dbReference type="SAM" id="SignalP"/>
    </source>
</evidence>
<dbReference type="InterPro" id="IPR051752">
    <property type="entry name" value="Mito_2-oxodicarb_carrier"/>
</dbReference>
<evidence type="ECO:0000256" key="12">
    <source>
        <dbReference type="ARBA" id="ARBA00041874"/>
    </source>
</evidence>
<comment type="similarity">
    <text evidence="2 21">Belongs to the mitochondrial carrier (TC 2.A.29) family.</text>
</comment>
<evidence type="ECO:0000256" key="11">
    <source>
        <dbReference type="ARBA" id="ARBA00039747"/>
    </source>
</evidence>
<evidence type="ECO:0000256" key="19">
    <source>
        <dbReference type="ARBA" id="ARBA00048998"/>
    </source>
</evidence>
<comment type="catalytic activity">
    <reaction evidence="19">
        <text>hexanedioate(in) + 2-oxoglutarate(out) = hexanedioate(out) + 2-oxoglutarate(in)</text>
        <dbReference type="Rhea" id="RHEA:71743"/>
        <dbReference type="ChEBI" id="CHEBI:16810"/>
        <dbReference type="ChEBI" id="CHEBI:17128"/>
    </reaction>
</comment>
<comment type="subcellular location">
    <subcellularLocation>
        <location evidence="1">Mitochondrion inner membrane</location>
        <topology evidence="1">Multi-pass membrane protein</topology>
    </subcellularLocation>
</comment>
<dbReference type="Pfam" id="PF00153">
    <property type="entry name" value="Mito_carr"/>
    <property type="match status" value="2"/>
</dbReference>
<evidence type="ECO:0000313" key="24">
    <source>
        <dbReference type="Proteomes" id="UP000678499"/>
    </source>
</evidence>
<dbReference type="Gene3D" id="1.50.40.10">
    <property type="entry name" value="Mitochondrial carrier domain"/>
    <property type="match status" value="1"/>
</dbReference>
<dbReference type="SUPFAM" id="SSF103506">
    <property type="entry name" value="Mitochondrial carrier"/>
    <property type="match status" value="1"/>
</dbReference>
<evidence type="ECO:0000256" key="1">
    <source>
        <dbReference type="ARBA" id="ARBA00004448"/>
    </source>
</evidence>
<comment type="catalytic activity">
    <reaction evidence="14">
        <text>heptanedioate(in) + 2-oxoglutarate(out) = heptanedioate(out) + 2-oxoglutarate(in)</text>
        <dbReference type="Rhea" id="RHEA:71759"/>
        <dbReference type="ChEBI" id="CHEBI:16810"/>
        <dbReference type="ChEBI" id="CHEBI:36165"/>
    </reaction>
</comment>
<dbReference type="Proteomes" id="UP000678499">
    <property type="component" value="Unassembled WGS sequence"/>
</dbReference>
<evidence type="ECO:0000256" key="15">
    <source>
        <dbReference type="ARBA" id="ARBA00048003"/>
    </source>
</evidence>
<reference evidence="23" key="1">
    <citation type="submission" date="2020-11" db="EMBL/GenBank/DDBJ databases">
        <authorList>
            <person name="Tran Van P."/>
        </authorList>
    </citation>
    <scope>NUCLEOTIDE SEQUENCE</scope>
</reference>
<feature type="chain" id="PRO_5036210302" description="Mitochondrial 2-oxodicarboxylate carrier" evidence="22">
    <location>
        <begin position="24"/>
        <end position="197"/>
    </location>
</feature>
<evidence type="ECO:0000256" key="13">
    <source>
        <dbReference type="ARBA" id="ARBA00046087"/>
    </source>
</evidence>
<keyword evidence="5" id="KW-0677">Repeat</keyword>
<evidence type="ECO:0000256" key="6">
    <source>
        <dbReference type="ARBA" id="ARBA00022792"/>
    </source>
</evidence>
<gene>
    <name evidence="23" type="ORF">NMOB1V02_LOCUS8604</name>
</gene>
<feature type="repeat" description="Solcar" evidence="20">
    <location>
        <begin position="107"/>
        <end position="190"/>
    </location>
</feature>
<comment type="catalytic activity">
    <reaction evidence="17">
        <text>2-oxoheptanedioate(in) + 2-oxoglutarate(out) = 2-oxoheptanedioate(out) + 2-oxoglutarate(in)</text>
        <dbReference type="Rhea" id="RHEA:71755"/>
        <dbReference type="ChEBI" id="CHEBI:16810"/>
        <dbReference type="ChEBI" id="CHEBI:72701"/>
    </reaction>
</comment>
<dbReference type="PROSITE" id="PS50920">
    <property type="entry name" value="SOLCAR"/>
    <property type="match status" value="2"/>
</dbReference>
<protein>
    <recommendedName>
        <fullName evidence="11">Mitochondrial 2-oxodicarboxylate carrier</fullName>
    </recommendedName>
    <alternativeName>
        <fullName evidence="12">Solute carrier family 25 member 21</fullName>
    </alternativeName>
</protein>
<dbReference type="OrthoDB" id="434783at2759"/>
<dbReference type="InterPro" id="IPR023395">
    <property type="entry name" value="MCP_dom_sf"/>
</dbReference>
<dbReference type="AlphaFoldDB" id="A0A7R9BUS6"/>
<comment type="catalytic activity">
    <reaction evidence="16">
        <text>L-2-aminoadipate(in) + 2-oxoglutarate(out) = L-2-aminoadipate(out) + 2-oxoglutarate(in)</text>
        <dbReference type="Rhea" id="RHEA:71747"/>
        <dbReference type="ChEBI" id="CHEBI:16810"/>
        <dbReference type="ChEBI" id="CHEBI:58672"/>
    </reaction>
</comment>
<evidence type="ECO:0000256" key="10">
    <source>
        <dbReference type="ARBA" id="ARBA00036018"/>
    </source>
</evidence>
<dbReference type="EMBL" id="OA884541">
    <property type="protein sequence ID" value="CAD7280948.1"/>
    <property type="molecule type" value="Genomic_DNA"/>
</dbReference>
<sequence>MYVLYCIFQTFALAGLAAGVTEAVVVNPFEVVKVRLQSDRNPHAQRTSAWVVTRQIVSESGFGFRGLNLGLTATCLRNGSFNMIYFGFFYSVKPLLPPSDDERIEVCKKLALGFAGGIFGSMFNLPFDVAKSRIQRGLAPDKYKTTFGTMAVVLREEGFRALYNGLLPKCLRFGPGGAIMLTVYEYVYDFLKLKFPD</sequence>
<name>A0A7R9BUS6_9CRUS</name>
<evidence type="ECO:0000256" key="2">
    <source>
        <dbReference type="ARBA" id="ARBA00006375"/>
    </source>
</evidence>